<dbReference type="EMBL" id="CP022685">
    <property type="protein sequence ID" value="ATL27857.1"/>
    <property type="molecule type" value="Genomic_DNA"/>
</dbReference>
<dbReference type="GO" id="GO:0005829">
    <property type="term" value="C:cytosol"/>
    <property type="evidence" value="ECO:0007669"/>
    <property type="project" value="TreeGrafter"/>
</dbReference>
<dbReference type="PANTHER" id="PTHR10094">
    <property type="entry name" value="STEROL CARRIER PROTEIN 2 SCP-2 FAMILY PROTEIN"/>
    <property type="match status" value="1"/>
</dbReference>
<evidence type="ECO:0000259" key="1">
    <source>
        <dbReference type="Pfam" id="PF02036"/>
    </source>
</evidence>
<dbReference type="Proteomes" id="UP000221011">
    <property type="component" value="Chromosome"/>
</dbReference>
<dbReference type="InterPro" id="IPR036527">
    <property type="entry name" value="SCP2_sterol-bd_dom_sf"/>
</dbReference>
<gene>
    <name evidence="2" type="ORF">KY5_2839</name>
</gene>
<proteinExistence type="predicted"/>
<dbReference type="PANTHER" id="PTHR10094:SF25">
    <property type="entry name" value="SCP2 STEROL-BINDING DOMAIN-CONTAINING PROTEIN 1"/>
    <property type="match status" value="1"/>
</dbReference>
<dbReference type="Gene3D" id="3.30.1050.10">
    <property type="entry name" value="SCP2 sterol-binding domain"/>
    <property type="match status" value="1"/>
</dbReference>
<dbReference type="AlphaFoldDB" id="A0A291Q8P2"/>
<evidence type="ECO:0000313" key="3">
    <source>
        <dbReference type="Proteomes" id="UP000221011"/>
    </source>
</evidence>
<dbReference type="KEGG" id="sfk:KY5_2839"/>
<feature type="domain" description="SCP2" evidence="1">
    <location>
        <begin position="69"/>
        <end position="160"/>
    </location>
</feature>
<sequence>MADGTGGIEDLGGVQGLAGLDFASVTPEEFAQIVKGLSGKEIAELARDVELRGRVLAEVFTRMERQFRPDAAGSLKALIRWKITGSGDNEEAVYETDIADGTCTVRKGRSDADPRVTLILADAEFLKLVSGNASPVTMFMTRKVKIAGDVALASGLTRYFDIPKA</sequence>
<dbReference type="RefSeq" id="WP_098242611.1">
    <property type="nucleotide sequence ID" value="NZ_CP022685.1"/>
</dbReference>
<organism evidence="2 3">
    <name type="scientific">Streptomyces formicae</name>
    <dbReference type="NCBI Taxonomy" id="1616117"/>
    <lineage>
        <taxon>Bacteria</taxon>
        <taxon>Bacillati</taxon>
        <taxon>Actinomycetota</taxon>
        <taxon>Actinomycetes</taxon>
        <taxon>Kitasatosporales</taxon>
        <taxon>Streptomycetaceae</taxon>
        <taxon>Streptomyces</taxon>
    </lineage>
</organism>
<dbReference type="InterPro" id="IPR003033">
    <property type="entry name" value="SCP2_sterol-bd_dom"/>
</dbReference>
<dbReference type="Pfam" id="PF02036">
    <property type="entry name" value="SCP2"/>
    <property type="match status" value="1"/>
</dbReference>
<evidence type="ECO:0000313" key="2">
    <source>
        <dbReference type="EMBL" id="ATL27857.1"/>
    </source>
</evidence>
<accession>A0A291Q8P2</accession>
<reference evidence="2 3" key="1">
    <citation type="submission" date="2017-08" db="EMBL/GenBank/DDBJ databases">
        <title>Complete Genome Sequence of Streptomyces formicae KY5, the formicamycin producer.</title>
        <authorList>
            <person name="Holmes N.A."/>
            <person name="Devine R."/>
            <person name="Qin Z."/>
            <person name="Seipke R.F."/>
            <person name="Wilkinson B."/>
            <person name="Hutchings M.I."/>
        </authorList>
    </citation>
    <scope>NUCLEOTIDE SEQUENCE [LARGE SCALE GENOMIC DNA]</scope>
    <source>
        <strain evidence="2 3">KY5</strain>
    </source>
</reference>
<dbReference type="SUPFAM" id="SSF55718">
    <property type="entry name" value="SCP-like"/>
    <property type="match status" value="1"/>
</dbReference>
<name>A0A291Q8P2_9ACTN</name>
<keyword evidence="3" id="KW-1185">Reference proteome</keyword>
<protein>
    <submittedName>
        <fullName evidence="2">Sterol-binding</fullName>
    </submittedName>
</protein>